<gene>
    <name evidence="3" type="ORF">AVEN_175913_1</name>
</gene>
<feature type="compositionally biased region" description="Polar residues" evidence="1">
    <location>
        <begin position="469"/>
        <end position="478"/>
    </location>
</feature>
<keyword evidence="2" id="KW-0812">Transmembrane</keyword>
<organism evidence="3 4">
    <name type="scientific">Araneus ventricosus</name>
    <name type="common">Orbweaver spider</name>
    <name type="synonym">Epeira ventricosa</name>
    <dbReference type="NCBI Taxonomy" id="182803"/>
    <lineage>
        <taxon>Eukaryota</taxon>
        <taxon>Metazoa</taxon>
        <taxon>Ecdysozoa</taxon>
        <taxon>Arthropoda</taxon>
        <taxon>Chelicerata</taxon>
        <taxon>Arachnida</taxon>
        <taxon>Araneae</taxon>
        <taxon>Araneomorphae</taxon>
        <taxon>Entelegynae</taxon>
        <taxon>Araneoidea</taxon>
        <taxon>Araneidae</taxon>
        <taxon>Araneus</taxon>
    </lineage>
</organism>
<evidence type="ECO:0000256" key="1">
    <source>
        <dbReference type="SAM" id="MobiDB-lite"/>
    </source>
</evidence>
<feature type="compositionally biased region" description="Polar residues" evidence="1">
    <location>
        <begin position="345"/>
        <end position="354"/>
    </location>
</feature>
<accession>A0A4Y2W5B0</accession>
<feature type="compositionally biased region" description="Acidic residues" evidence="1">
    <location>
        <begin position="356"/>
        <end position="366"/>
    </location>
</feature>
<feature type="compositionally biased region" description="Basic and acidic residues" evidence="1">
    <location>
        <begin position="367"/>
        <end position="402"/>
    </location>
</feature>
<dbReference type="EMBL" id="BGPR01056029">
    <property type="protein sequence ID" value="GBO32549.1"/>
    <property type="molecule type" value="Genomic_DNA"/>
</dbReference>
<comment type="caution">
    <text evidence="3">The sequence shown here is derived from an EMBL/GenBank/DDBJ whole genome shotgun (WGS) entry which is preliminary data.</text>
</comment>
<evidence type="ECO:0000313" key="3">
    <source>
        <dbReference type="EMBL" id="GBO32549.1"/>
    </source>
</evidence>
<feature type="region of interest" description="Disordered" evidence="1">
    <location>
        <begin position="342"/>
        <end position="489"/>
    </location>
</feature>
<evidence type="ECO:0000313" key="4">
    <source>
        <dbReference type="Proteomes" id="UP000499080"/>
    </source>
</evidence>
<reference evidence="3 4" key="1">
    <citation type="journal article" date="2019" name="Sci. Rep.">
        <title>Orb-weaving spider Araneus ventricosus genome elucidates the spidroin gene catalogue.</title>
        <authorList>
            <person name="Kono N."/>
            <person name="Nakamura H."/>
            <person name="Ohtoshi R."/>
            <person name="Moran D.A.P."/>
            <person name="Shinohara A."/>
            <person name="Yoshida Y."/>
            <person name="Fujiwara M."/>
            <person name="Mori M."/>
            <person name="Tomita M."/>
            <person name="Arakawa K."/>
        </authorList>
    </citation>
    <scope>NUCLEOTIDE SEQUENCE [LARGE SCALE GENOMIC DNA]</scope>
</reference>
<evidence type="ECO:0000256" key="2">
    <source>
        <dbReference type="SAM" id="Phobius"/>
    </source>
</evidence>
<keyword evidence="4" id="KW-1185">Reference proteome</keyword>
<name>A0A4Y2W5B0_ARAVE</name>
<keyword evidence="2" id="KW-0472">Membrane</keyword>
<protein>
    <submittedName>
        <fullName evidence="3">Uncharacterized protein</fullName>
    </submittedName>
</protein>
<feature type="non-terminal residue" evidence="3">
    <location>
        <position position="1"/>
    </location>
</feature>
<sequence>LLFYESGWYEKSSSAISNIYAEKLFNPNNFQINNPNKSIKFSDSTDSAAEFINEIATKVDSFISNLNEKNYPVVAHLFESFNYTDSPGSENICPVDYSAPESSEEYLFHENKPNADKVFEKISKFTLPDQIAGTSAQEKIHKSFAEMKQMKKETFTNHEEEKEKTSILSPGVFHTPAADSYSNTKYKTHSFENFSYSKECIEQTRKPTPVNDLIKNDDFKTKNIRGENEISHGQPEIYHYNYLNVVSIEILLCILCVSFMTPLFIFAVYKRMSRRRTLISSNTNINESLASSSQVEIELYLGESARDNVAIAENVSKTEDRVRVNKENILRTKNVELRQKVQKTPKINQEPRFSQEQDEVIEEEQEKGEFAEFHPEKKELFYDYRTETQTDASPEMHGEKKDRQNRKFRKDNSRKKVKSQEREDITIPSKNSAEVHVRSDESCSQNIKRRNRKQELRTEPSSKVVKPSTCLTPSVNEETTGDRPPNSSQLQMRDVIFLQQGDLRLQYISERNSNFTIEYKSEEKFRTRDRALKYKLKVKKESVNESAT</sequence>
<keyword evidence="2" id="KW-1133">Transmembrane helix</keyword>
<feature type="compositionally biased region" description="Basic residues" evidence="1">
    <location>
        <begin position="403"/>
        <end position="417"/>
    </location>
</feature>
<dbReference type="Proteomes" id="UP000499080">
    <property type="component" value="Unassembled WGS sequence"/>
</dbReference>
<feature type="transmembrane region" description="Helical" evidence="2">
    <location>
        <begin position="242"/>
        <end position="269"/>
    </location>
</feature>
<proteinExistence type="predicted"/>
<dbReference type="AlphaFoldDB" id="A0A4Y2W5B0"/>